<dbReference type="GeneID" id="1464316"/>
<feature type="transmembrane region" description="Helical" evidence="1">
    <location>
        <begin position="33"/>
        <end position="53"/>
    </location>
</feature>
<proteinExistence type="predicted"/>
<keyword evidence="1" id="KW-0812">Transmembrane</keyword>
<sequence length="142" mass="16887">MPARFVIEIWIYAMSLLTIVLPLYYVNWNISKIPLPLAIVVFTPPVIIITFFMPKKFLLENGVVKLCSLTRCKEYQVLEDKGFVDRKDVWKRYMFCSGWRFPLSAWALCPDGNMYFSTLRCNDKWRVLRIKNKEEYTLWLCG</sequence>
<reference evidence="2" key="1">
    <citation type="journal article" date="2020" name="bioRxiv">
        <title>A rank-normalized archaeal taxonomy based on genome phylogeny resolves widespread incomplete and uneven classifications.</title>
        <authorList>
            <person name="Rinke C."/>
            <person name="Chuvochina M."/>
            <person name="Mussig A.J."/>
            <person name="Chaumeil P.-A."/>
            <person name="Waite D.W."/>
            <person name="Whitman W.B."/>
            <person name="Parks D.H."/>
            <person name="Hugenholtz P."/>
        </authorList>
    </citation>
    <scope>NUCLEOTIDE SEQUENCE</scope>
    <source>
        <strain evidence="2">UBA8839</strain>
    </source>
</reference>
<accession>A0A832WGJ9</accession>
<name>A0A832WGJ9_9CREN</name>
<dbReference type="Proteomes" id="UP000651120">
    <property type="component" value="Unassembled WGS sequence"/>
</dbReference>
<keyword evidence="1" id="KW-1133">Transmembrane helix</keyword>
<feature type="transmembrane region" description="Helical" evidence="1">
    <location>
        <begin position="9"/>
        <end position="27"/>
    </location>
</feature>
<dbReference type="RefSeq" id="WP_011008451.1">
    <property type="nucleotide sequence ID" value="NZ_DAIOPL010000045.1"/>
</dbReference>
<dbReference type="AlphaFoldDB" id="A0A832WGJ9"/>
<gene>
    <name evidence="2" type="ORF">HA333_07340</name>
</gene>
<protein>
    <submittedName>
        <fullName evidence="2">Uncharacterized protein</fullName>
    </submittedName>
</protein>
<evidence type="ECO:0000256" key="1">
    <source>
        <dbReference type="SAM" id="Phobius"/>
    </source>
</evidence>
<dbReference type="OMA" id="EIWICGC"/>
<evidence type="ECO:0000313" key="3">
    <source>
        <dbReference type="Proteomes" id="UP000651120"/>
    </source>
</evidence>
<keyword evidence="1" id="KW-0472">Membrane</keyword>
<organism evidence="2 3">
    <name type="scientific">Pyrobaculum aerophilum</name>
    <dbReference type="NCBI Taxonomy" id="13773"/>
    <lineage>
        <taxon>Archaea</taxon>
        <taxon>Thermoproteota</taxon>
        <taxon>Thermoprotei</taxon>
        <taxon>Thermoproteales</taxon>
        <taxon>Thermoproteaceae</taxon>
        <taxon>Pyrobaculum</taxon>
    </lineage>
</organism>
<comment type="caution">
    <text evidence="2">The sequence shown here is derived from an EMBL/GenBank/DDBJ whole genome shotgun (WGS) entry which is preliminary data.</text>
</comment>
<evidence type="ECO:0000313" key="2">
    <source>
        <dbReference type="EMBL" id="HII47248.1"/>
    </source>
</evidence>
<dbReference type="EMBL" id="DUJP01000027">
    <property type="protein sequence ID" value="HII47248.1"/>
    <property type="molecule type" value="Genomic_DNA"/>
</dbReference>